<organism evidence="2 3">
    <name type="scientific">Nocardia farcinica (strain IFM 10152)</name>
    <dbReference type="NCBI Taxonomy" id="247156"/>
    <lineage>
        <taxon>Bacteria</taxon>
        <taxon>Bacillati</taxon>
        <taxon>Actinomycetota</taxon>
        <taxon>Actinomycetes</taxon>
        <taxon>Mycobacteriales</taxon>
        <taxon>Nocardiaceae</taxon>
        <taxon>Nocardia</taxon>
    </lineage>
</organism>
<evidence type="ECO:0000313" key="2">
    <source>
        <dbReference type="EMBL" id="BAD60644.1"/>
    </source>
</evidence>
<feature type="compositionally biased region" description="Basic and acidic residues" evidence="1">
    <location>
        <begin position="1"/>
        <end position="10"/>
    </location>
</feature>
<dbReference type="EMBL" id="AP006619">
    <property type="protein sequence ID" value="BAD60644.1"/>
    <property type="molecule type" value="Genomic_DNA"/>
</dbReference>
<protein>
    <recommendedName>
        <fullName evidence="4">DUF4254 domain-containing protein</fullName>
    </recommendedName>
</protein>
<keyword evidence="2" id="KW-0614">Plasmid</keyword>
<dbReference type="eggNOG" id="ENOG5032IHJ">
    <property type="taxonomic scope" value="Bacteria"/>
</dbReference>
<geneLocation type="plasmid" evidence="2 3">
    <name>pNF1</name>
</geneLocation>
<sequence>MDNPQADRYRVRTSQPVHRFPSGPQGSRWVGGEPVRTPPITQEHRYRLPARDRLLIALCRGLDDTDPICSWARELVQLHGARRESSARAAECDCRRTELTARINDLTNTVEPLLAITYPQTIGVLIDRMAVAAEQAMHQLAASGARSERMHQAWTQLAELELEYSDLVSDLFYVDNLCPPHPSTDTGHKR</sequence>
<feature type="region of interest" description="Disordered" evidence="1">
    <location>
        <begin position="1"/>
        <end position="33"/>
    </location>
</feature>
<keyword evidence="3" id="KW-1185">Reference proteome</keyword>
<dbReference type="Proteomes" id="UP000006820">
    <property type="component" value="Plasmid pNF1"/>
</dbReference>
<name>Q5YME7_NOCFA</name>
<gene>
    <name evidence="2" type="ordered locus">PNF1_1190</name>
</gene>
<evidence type="ECO:0000256" key="1">
    <source>
        <dbReference type="SAM" id="MobiDB-lite"/>
    </source>
</evidence>
<dbReference type="KEGG" id="nfa:PNF1_1190"/>
<proteinExistence type="predicted"/>
<dbReference type="HOGENOM" id="CLU_1426659_0_0_11"/>
<accession>Q5YME7</accession>
<evidence type="ECO:0008006" key="4">
    <source>
        <dbReference type="Google" id="ProtNLM"/>
    </source>
</evidence>
<reference evidence="2 3" key="1">
    <citation type="journal article" date="2004" name="Proc. Natl. Acad. Sci. U.S.A.">
        <title>The complete genomic sequence of Nocardia farcinica IFM 10152.</title>
        <authorList>
            <person name="Ishikawa J."/>
            <person name="Yamashita A."/>
            <person name="Mikami Y."/>
            <person name="Hoshino Y."/>
            <person name="Kurita H."/>
            <person name="Hotta K."/>
            <person name="Shiba T."/>
            <person name="Hattori M."/>
        </authorList>
    </citation>
    <scope>NUCLEOTIDE SEQUENCE [LARGE SCALE GENOMIC DNA]</scope>
    <source>
        <strain evidence="2 3">IFM 10152</strain>
        <plasmid evidence="3">Plasmid pNF1</plasmid>
    </source>
</reference>
<evidence type="ECO:0000313" key="3">
    <source>
        <dbReference type="Proteomes" id="UP000006820"/>
    </source>
</evidence>
<dbReference type="AlphaFoldDB" id="Q5YME7"/>